<sequence>MVEFEPANPRHRERLYDRSITVGKTSRNEDIAKRIVEEGSEIKYDTLLSIINQMIV</sequence>
<evidence type="ECO:0000313" key="2">
    <source>
        <dbReference type="Proteomes" id="UP000533637"/>
    </source>
</evidence>
<evidence type="ECO:0000313" key="1">
    <source>
        <dbReference type="EMBL" id="MBB4620375.1"/>
    </source>
</evidence>
<comment type="caution">
    <text evidence="1">The sequence shown here is derived from an EMBL/GenBank/DDBJ whole genome shotgun (WGS) entry which is preliminary data.</text>
</comment>
<accession>A0ABR6KFT9</accession>
<keyword evidence="2" id="KW-1185">Reference proteome</keyword>
<reference evidence="1 2" key="1">
    <citation type="submission" date="2020-08" db="EMBL/GenBank/DDBJ databases">
        <title>Genomic Encyclopedia of Type Strains, Phase IV (KMG-IV): sequencing the most valuable type-strain genomes for metagenomic binning, comparative biology and taxonomic classification.</title>
        <authorList>
            <person name="Goeker M."/>
        </authorList>
    </citation>
    <scope>NUCLEOTIDE SEQUENCE [LARGE SCALE GENOMIC DNA]</scope>
    <source>
        <strain evidence="1 2">DSM 102983</strain>
    </source>
</reference>
<dbReference type="EMBL" id="JACHOC010000001">
    <property type="protein sequence ID" value="MBB4620375.1"/>
    <property type="molecule type" value="Genomic_DNA"/>
</dbReference>
<evidence type="ECO:0008006" key="3">
    <source>
        <dbReference type="Google" id="ProtNLM"/>
    </source>
</evidence>
<organism evidence="1 2">
    <name type="scientific">Parabacteroides faecis</name>
    <dbReference type="NCBI Taxonomy" id="1217282"/>
    <lineage>
        <taxon>Bacteria</taxon>
        <taxon>Pseudomonadati</taxon>
        <taxon>Bacteroidota</taxon>
        <taxon>Bacteroidia</taxon>
        <taxon>Bacteroidales</taxon>
        <taxon>Tannerellaceae</taxon>
        <taxon>Parabacteroides</taxon>
    </lineage>
</organism>
<gene>
    <name evidence="1" type="ORF">GGQ57_000249</name>
</gene>
<protein>
    <recommendedName>
        <fullName evidence="3">Transposase</fullName>
    </recommendedName>
</protein>
<name>A0ABR6KFT9_9BACT</name>
<dbReference type="Proteomes" id="UP000533637">
    <property type="component" value="Unassembled WGS sequence"/>
</dbReference>
<dbReference type="RefSeq" id="WP_229801023.1">
    <property type="nucleotide sequence ID" value="NZ_BMPB01000006.1"/>
</dbReference>
<proteinExistence type="predicted"/>